<dbReference type="Proteomes" id="UP001529510">
    <property type="component" value="Unassembled WGS sequence"/>
</dbReference>
<accession>A0ABD0PRR7</accession>
<name>A0ABD0PRR7_CIRMR</name>
<evidence type="ECO:0000313" key="2">
    <source>
        <dbReference type="Proteomes" id="UP001529510"/>
    </source>
</evidence>
<organism evidence="1 2">
    <name type="scientific">Cirrhinus mrigala</name>
    <name type="common">Mrigala</name>
    <dbReference type="NCBI Taxonomy" id="683832"/>
    <lineage>
        <taxon>Eukaryota</taxon>
        <taxon>Metazoa</taxon>
        <taxon>Chordata</taxon>
        <taxon>Craniata</taxon>
        <taxon>Vertebrata</taxon>
        <taxon>Euteleostomi</taxon>
        <taxon>Actinopterygii</taxon>
        <taxon>Neopterygii</taxon>
        <taxon>Teleostei</taxon>
        <taxon>Ostariophysi</taxon>
        <taxon>Cypriniformes</taxon>
        <taxon>Cyprinidae</taxon>
        <taxon>Labeoninae</taxon>
        <taxon>Labeonini</taxon>
        <taxon>Cirrhinus</taxon>
    </lineage>
</organism>
<proteinExistence type="predicted"/>
<gene>
    <name evidence="1" type="ORF">M9458_029062</name>
</gene>
<protein>
    <submittedName>
        <fullName evidence="1">Uncharacterized protein</fullName>
    </submittedName>
</protein>
<dbReference type="AlphaFoldDB" id="A0ABD0PRR7"/>
<reference evidence="1 2" key="1">
    <citation type="submission" date="2024-05" db="EMBL/GenBank/DDBJ databases">
        <title>Genome sequencing and assembly of Indian major carp, Cirrhinus mrigala (Hamilton, 1822).</title>
        <authorList>
            <person name="Mohindra V."/>
            <person name="Chowdhury L.M."/>
            <person name="Lal K."/>
            <person name="Jena J.K."/>
        </authorList>
    </citation>
    <scope>NUCLEOTIDE SEQUENCE [LARGE SCALE GENOMIC DNA]</scope>
    <source>
        <strain evidence="1">CM1030</strain>
        <tissue evidence="1">Blood</tissue>
    </source>
</reference>
<keyword evidence="2" id="KW-1185">Reference proteome</keyword>
<dbReference type="EMBL" id="JAMKFB020000014">
    <property type="protein sequence ID" value="KAL0176732.1"/>
    <property type="molecule type" value="Genomic_DNA"/>
</dbReference>
<evidence type="ECO:0000313" key="1">
    <source>
        <dbReference type="EMBL" id="KAL0176732.1"/>
    </source>
</evidence>
<feature type="non-terminal residue" evidence="1">
    <location>
        <position position="1"/>
    </location>
</feature>
<feature type="non-terminal residue" evidence="1">
    <location>
        <position position="80"/>
    </location>
</feature>
<sequence>PSAGEPHMGLITSRVPDSLPGCIPADGPKEDFAIYVEWVLVHNDSPFTVCPVEDTARDQPLTISDRCKGGVACAHRRSEE</sequence>
<comment type="caution">
    <text evidence="1">The sequence shown here is derived from an EMBL/GenBank/DDBJ whole genome shotgun (WGS) entry which is preliminary data.</text>
</comment>